<keyword evidence="2" id="KW-1185">Reference proteome</keyword>
<evidence type="ECO:0000313" key="1">
    <source>
        <dbReference type="EMBL" id="KAI5078991.1"/>
    </source>
</evidence>
<reference evidence="1" key="1">
    <citation type="submission" date="2021-01" db="EMBL/GenBank/DDBJ databases">
        <title>Adiantum capillus-veneris genome.</title>
        <authorList>
            <person name="Fang Y."/>
            <person name="Liao Q."/>
        </authorList>
    </citation>
    <scope>NUCLEOTIDE SEQUENCE</scope>
    <source>
        <strain evidence="1">H3</strain>
        <tissue evidence="1">Leaf</tissue>
    </source>
</reference>
<name>A0A9D4V3B1_ADICA</name>
<accession>A0A9D4V3B1</accession>
<protein>
    <submittedName>
        <fullName evidence="1">Uncharacterized protein</fullName>
    </submittedName>
</protein>
<organism evidence="1 2">
    <name type="scientific">Adiantum capillus-veneris</name>
    <name type="common">Maidenhair fern</name>
    <dbReference type="NCBI Taxonomy" id="13818"/>
    <lineage>
        <taxon>Eukaryota</taxon>
        <taxon>Viridiplantae</taxon>
        <taxon>Streptophyta</taxon>
        <taxon>Embryophyta</taxon>
        <taxon>Tracheophyta</taxon>
        <taxon>Polypodiopsida</taxon>
        <taxon>Polypodiidae</taxon>
        <taxon>Polypodiales</taxon>
        <taxon>Pteridineae</taxon>
        <taxon>Pteridaceae</taxon>
        <taxon>Vittarioideae</taxon>
        <taxon>Adiantum</taxon>
    </lineage>
</organism>
<dbReference type="Proteomes" id="UP000886520">
    <property type="component" value="Chromosome 6"/>
</dbReference>
<gene>
    <name evidence="1" type="ORF">GOP47_0006662</name>
</gene>
<evidence type="ECO:0000313" key="2">
    <source>
        <dbReference type="Proteomes" id="UP000886520"/>
    </source>
</evidence>
<dbReference type="AlphaFoldDB" id="A0A9D4V3B1"/>
<proteinExistence type="predicted"/>
<comment type="caution">
    <text evidence="1">The sequence shown here is derived from an EMBL/GenBank/DDBJ whole genome shotgun (WGS) entry which is preliminary data.</text>
</comment>
<sequence>MFCSQVVNGSRNHECRCLAGLRVTSNASGIMCFLCSPLEEPEMEYYECIHDSTAYYYLMVLNPVTGSSMRLPPNDPKCAARLKSWFPFPFPISLQSLPAHHYRLFLWEHRNGNLEFYDSSSRSWTVGRAAVGDQRDVRFATAVDLEQADLMVLLIACGQFSGVIDDRRFLACSVKLDDWCKVRVPPLPALFHRYVDCQIILRHQGLILLAAVVSTEDYCFVISRRLSSWLRDMGVAAASEVQLLGYFFFCTCWRLGRSGKNTSSFAVLGGYQSDRRIFQI</sequence>
<dbReference type="EMBL" id="JABFUD020000006">
    <property type="protein sequence ID" value="KAI5078991.1"/>
    <property type="molecule type" value="Genomic_DNA"/>
</dbReference>